<keyword evidence="1" id="KW-0732">Signal</keyword>
<dbReference type="Proteomes" id="UP001645039">
    <property type="component" value="Unassembled WGS sequence"/>
</dbReference>
<gene>
    <name evidence="2" type="ORF">EI168_14965</name>
</gene>
<organism evidence="2 3">
    <name type="scientific">Halomonas casei</name>
    <dbReference type="NCBI Taxonomy" id="2742613"/>
    <lineage>
        <taxon>Bacteria</taxon>
        <taxon>Pseudomonadati</taxon>
        <taxon>Pseudomonadota</taxon>
        <taxon>Gammaproteobacteria</taxon>
        <taxon>Oceanospirillales</taxon>
        <taxon>Halomonadaceae</taxon>
        <taxon>Halomonas</taxon>
    </lineage>
</organism>
<dbReference type="Pfam" id="PF11279">
    <property type="entry name" value="DUF3080"/>
    <property type="match status" value="1"/>
</dbReference>
<feature type="chain" id="PRO_5047092109" evidence="1">
    <location>
        <begin position="21"/>
        <end position="335"/>
    </location>
</feature>
<feature type="signal peptide" evidence="1">
    <location>
        <begin position="1"/>
        <end position="20"/>
    </location>
</feature>
<name>A0ABR9F4H6_9GAMM</name>
<dbReference type="PROSITE" id="PS51257">
    <property type="entry name" value="PROKAR_LIPOPROTEIN"/>
    <property type="match status" value="1"/>
</dbReference>
<dbReference type="InterPro" id="IPR021431">
    <property type="entry name" value="DUF3080"/>
</dbReference>
<protein>
    <submittedName>
        <fullName evidence="2">DUF3080 family protein</fullName>
    </submittedName>
</protein>
<dbReference type="EMBL" id="RRZD01000017">
    <property type="protein sequence ID" value="MBE0401387.1"/>
    <property type="molecule type" value="Genomic_DNA"/>
</dbReference>
<reference evidence="2 3" key="1">
    <citation type="submission" date="2020-07" db="EMBL/GenBank/DDBJ databases">
        <title>Halophilic bacteria isolated from french cheeses.</title>
        <authorList>
            <person name="Kothe C.I."/>
            <person name="Farah-Kraiem B."/>
            <person name="Renault P."/>
            <person name="Dridi B."/>
        </authorList>
    </citation>
    <scope>NUCLEOTIDE SEQUENCE [LARGE SCALE GENOMIC DNA]</scope>
    <source>
        <strain evidence="2 3">FME1</strain>
    </source>
</reference>
<dbReference type="RefSeq" id="WP_096279235.1">
    <property type="nucleotide sequence ID" value="NZ_CBCSBM010000024.1"/>
</dbReference>
<comment type="caution">
    <text evidence="2">The sequence shown here is derived from an EMBL/GenBank/DDBJ whole genome shotgun (WGS) entry which is preliminary data.</text>
</comment>
<proteinExistence type="predicted"/>
<evidence type="ECO:0000313" key="2">
    <source>
        <dbReference type="EMBL" id="MBE0401387.1"/>
    </source>
</evidence>
<evidence type="ECO:0000256" key="1">
    <source>
        <dbReference type="SAM" id="SignalP"/>
    </source>
</evidence>
<keyword evidence="3" id="KW-1185">Reference proteome</keyword>
<evidence type="ECO:0000313" key="3">
    <source>
        <dbReference type="Proteomes" id="UP001645039"/>
    </source>
</evidence>
<accession>A0ABR9F4H6</accession>
<sequence>MARWAHACVTLALSALLAGCGDSPAEKQWRDYHQQLATDLARADIDKTDIDRAAPANIGAFPDRKDRLIDIPETRDSILNVYALRECQITSLIAARNNQLGRVAPPSQQWLYERTLWQRLSVCSHSDVADQLNPEDQERLQQLTATKTAQLSAVSWNAIFDSSEWIKSFSRSSQPLANVDKAVIAGHLEAIDYLQEMTVHQFDLDWQQNSSVLENHLKTLQERPLTAEILRALLLATQRLAEENTLLTQQSDTPMRCLTPWNLQPLEDLANTAHEWLTAINRLIDAQQVDKPAAVQRYQVRWLSLQYPGAPWQQFQQALSEHKALRARFAACTTN</sequence>